<proteinExistence type="predicted"/>
<name>A0ABD2I484_9BILA</name>
<dbReference type="AlphaFoldDB" id="A0ABD2I484"/>
<accession>A0ABD2I484</accession>
<keyword evidence="3" id="KW-1185">Reference proteome</keyword>
<gene>
    <name evidence="2" type="ORF">niasHT_033873</name>
</gene>
<comment type="caution">
    <text evidence="2">The sequence shown here is derived from an EMBL/GenBank/DDBJ whole genome shotgun (WGS) entry which is preliminary data.</text>
</comment>
<organism evidence="2 3">
    <name type="scientific">Heterodera trifolii</name>
    <dbReference type="NCBI Taxonomy" id="157864"/>
    <lineage>
        <taxon>Eukaryota</taxon>
        <taxon>Metazoa</taxon>
        <taxon>Ecdysozoa</taxon>
        <taxon>Nematoda</taxon>
        <taxon>Chromadorea</taxon>
        <taxon>Rhabditida</taxon>
        <taxon>Tylenchina</taxon>
        <taxon>Tylenchomorpha</taxon>
        <taxon>Tylenchoidea</taxon>
        <taxon>Heteroderidae</taxon>
        <taxon>Heteroderinae</taxon>
        <taxon>Heterodera</taxon>
    </lineage>
</organism>
<dbReference type="Proteomes" id="UP001620626">
    <property type="component" value="Unassembled WGS sequence"/>
</dbReference>
<evidence type="ECO:0000313" key="3">
    <source>
        <dbReference type="Proteomes" id="UP001620626"/>
    </source>
</evidence>
<protein>
    <submittedName>
        <fullName evidence="2">Uncharacterized protein</fullName>
    </submittedName>
</protein>
<dbReference type="EMBL" id="JBICBT010001281">
    <property type="protein sequence ID" value="KAL3075299.1"/>
    <property type="molecule type" value="Genomic_DNA"/>
</dbReference>
<reference evidence="2 3" key="1">
    <citation type="submission" date="2024-10" db="EMBL/GenBank/DDBJ databases">
        <authorList>
            <person name="Kim D."/>
        </authorList>
    </citation>
    <scope>NUCLEOTIDE SEQUENCE [LARGE SCALE GENOMIC DNA]</scope>
    <source>
        <strain evidence="2">BH-2024</strain>
    </source>
</reference>
<evidence type="ECO:0000313" key="2">
    <source>
        <dbReference type="EMBL" id="KAL3075299.1"/>
    </source>
</evidence>
<feature type="region of interest" description="Disordered" evidence="1">
    <location>
        <begin position="1"/>
        <end position="21"/>
    </location>
</feature>
<evidence type="ECO:0000256" key="1">
    <source>
        <dbReference type="SAM" id="MobiDB-lite"/>
    </source>
</evidence>
<sequence>MIKQLVDDWDTATGRDQHGRTPLHIAVGTGERNQRGREVNSRVKKTLRTYVTNGELEVEAGRYSVAASGGGDK</sequence>